<dbReference type="PIRSF" id="PIRSF036612">
    <property type="entry name" value="ABC_ATP_LytTR"/>
    <property type="match status" value="1"/>
</dbReference>
<reference evidence="7" key="1">
    <citation type="submission" date="2020-10" db="EMBL/GenBank/DDBJ databases">
        <title>Taxonomic study of unclassified bacteria belonging to the class Ktedonobacteria.</title>
        <authorList>
            <person name="Yabe S."/>
            <person name="Wang C.M."/>
            <person name="Zheng Y."/>
            <person name="Sakai Y."/>
            <person name="Cavaletti L."/>
            <person name="Monciardini P."/>
            <person name="Donadio S."/>
        </authorList>
    </citation>
    <scope>NUCLEOTIDE SEQUENCE</scope>
    <source>
        <strain evidence="7">SOSP1-1</strain>
    </source>
</reference>
<proteinExistence type="inferred from homology"/>
<dbReference type="Pfam" id="PF04397">
    <property type="entry name" value="LytTR"/>
    <property type="match status" value="1"/>
</dbReference>
<dbReference type="InterPro" id="IPR003439">
    <property type="entry name" value="ABC_transporter-like_ATP-bd"/>
</dbReference>
<dbReference type="GO" id="GO:0005524">
    <property type="term" value="F:ATP binding"/>
    <property type="evidence" value="ECO:0007669"/>
    <property type="project" value="UniProtKB-KW"/>
</dbReference>
<dbReference type="Proteomes" id="UP000612362">
    <property type="component" value="Unassembled WGS sequence"/>
</dbReference>
<dbReference type="CDD" id="cd03230">
    <property type="entry name" value="ABC_DR_subfamily_A"/>
    <property type="match status" value="1"/>
</dbReference>
<evidence type="ECO:0000259" key="5">
    <source>
        <dbReference type="PROSITE" id="PS50893"/>
    </source>
</evidence>
<dbReference type="InterPro" id="IPR012046">
    <property type="entry name" value="LytTR_ABC"/>
</dbReference>
<keyword evidence="4" id="KW-0067">ATP-binding</keyword>
<keyword evidence="2" id="KW-0813">Transport</keyword>
<dbReference type="AlphaFoldDB" id="A0A8J3I058"/>
<keyword evidence="3" id="KW-0547">Nucleotide-binding</keyword>
<sequence>MRLHVHRLNKMLDSRTILHIDELCIEAGEIHAIVGPIGSGKTLLLRTLAGVLPPSGGRVEIEGKDIYRDRGTQRNIAVLFEEDLLYERLSIRDNLKLYCGLHRLPRESIDNALAEVELSDQARKSVAKVSPPTKRRVAFARLLMGQPKLLLLDHPTLRIDRQTHDLFSQALSQAAQQGASVILTCEDLSWAGKFCTHIVELAGGQIVEKRRNEALNTSQTKAGEPPATPERHVPYKVPARKEDRIMLFDPGEILYATSRDGKIYLRTASDEATTNLTLQELEQRLLGRGFFKAHRAYLVNLQHIKAVIQYTRNSYTLLLNDAQETMIPLSKQSEKELQELLSY</sequence>
<comment type="caution">
    <text evidence="7">The sequence shown here is derived from an EMBL/GenBank/DDBJ whole genome shotgun (WGS) entry which is preliminary data.</text>
</comment>
<dbReference type="SMART" id="SM00850">
    <property type="entry name" value="LytTR"/>
    <property type="match status" value="1"/>
</dbReference>
<evidence type="ECO:0000256" key="4">
    <source>
        <dbReference type="ARBA" id="ARBA00022840"/>
    </source>
</evidence>
<dbReference type="GO" id="GO:0003677">
    <property type="term" value="F:DNA binding"/>
    <property type="evidence" value="ECO:0007669"/>
    <property type="project" value="InterPro"/>
</dbReference>
<dbReference type="GO" id="GO:0016887">
    <property type="term" value="F:ATP hydrolysis activity"/>
    <property type="evidence" value="ECO:0007669"/>
    <property type="project" value="InterPro"/>
</dbReference>
<protein>
    <submittedName>
        <fullName evidence="7">Transcriptional regulator</fullName>
    </submittedName>
</protein>
<dbReference type="InterPro" id="IPR027417">
    <property type="entry name" value="P-loop_NTPase"/>
</dbReference>
<dbReference type="PANTHER" id="PTHR43335">
    <property type="entry name" value="ABC TRANSPORTER, ATP-BINDING PROTEIN"/>
    <property type="match status" value="1"/>
</dbReference>
<dbReference type="Gene3D" id="2.40.50.1020">
    <property type="entry name" value="LytTr DNA-binding domain"/>
    <property type="match status" value="1"/>
</dbReference>
<dbReference type="InterPro" id="IPR003593">
    <property type="entry name" value="AAA+_ATPase"/>
</dbReference>
<organism evidence="7 8">
    <name type="scientific">Ktedonospora formicarum</name>
    <dbReference type="NCBI Taxonomy" id="2778364"/>
    <lineage>
        <taxon>Bacteria</taxon>
        <taxon>Bacillati</taxon>
        <taxon>Chloroflexota</taxon>
        <taxon>Ktedonobacteria</taxon>
        <taxon>Ktedonobacterales</taxon>
        <taxon>Ktedonobacteraceae</taxon>
        <taxon>Ktedonospora</taxon>
    </lineage>
</organism>
<keyword evidence="8" id="KW-1185">Reference proteome</keyword>
<feature type="domain" description="ABC transporter" evidence="5">
    <location>
        <begin position="3"/>
        <end position="228"/>
    </location>
</feature>
<dbReference type="PANTHER" id="PTHR43335:SF11">
    <property type="entry name" value="ABC TRANSPORTER RELATED"/>
    <property type="match status" value="1"/>
</dbReference>
<dbReference type="SMART" id="SM00382">
    <property type="entry name" value="AAA"/>
    <property type="match status" value="1"/>
</dbReference>
<evidence type="ECO:0000313" key="8">
    <source>
        <dbReference type="Proteomes" id="UP000612362"/>
    </source>
</evidence>
<dbReference type="EMBL" id="BNJF01000001">
    <property type="protein sequence ID" value="GHO43683.1"/>
    <property type="molecule type" value="Genomic_DNA"/>
</dbReference>
<evidence type="ECO:0000256" key="3">
    <source>
        <dbReference type="ARBA" id="ARBA00022741"/>
    </source>
</evidence>
<feature type="domain" description="HTH LytTR-type" evidence="6">
    <location>
        <begin position="237"/>
        <end position="343"/>
    </location>
</feature>
<accession>A0A8J3I058</accession>
<dbReference type="RefSeq" id="WP_220193141.1">
    <property type="nucleotide sequence ID" value="NZ_BNJF01000001.1"/>
</dbReference>
<evidence type="ECO:0000259" key="6">
    <source>
        <dbReference type="PROSITE" id="PS50930"/>
    </source>
</evidence>
<gene>
    <name evidence="7" type="ORF">KSX_18460</name>
</gene>
<dbReference type="Pfam" id="PF00005">
    <property type="entry name" value="ABC_tran"/>
    <property type="match status" value="1"/>
</dbReference>
<comment type="similarity">
    <text evidence="1">Belongs to the ABC transporter superfamily.</text>
</comment>
<dbReference type="PROSITE" id="PS50930">
    <property type="entry name" value="HTH_LYTTR"/>
    <property type="match status" value="1"/>
</dbReference>
<dbReference type="SUPFAM" id="SSF52540">
    <property type="entry name" value="P-loop containing nucleoside triphosphate hydrolases"/>
    <property type="match status" value="1"/>
</dbReference>
<name>A0A8J3I058_9CHLR</name>
<dbReference type="InterPro" id="IPR007492">
    <property type="entry name" value="LytTR_DNA-bd_dom"/>
</dbReference>
<dbReference type="PROSITE" id="PS50893">
    <property type="entry name" value="ABC_TRANSPORTER_2"/>
    <property type="match status" value="1"/>
</dbReference>
<evidence type="ECO:0000313" key="7">
    <source>
        <dbReference type="EMBL" id="GHO43683.1"/>
    </source>
</evidence>
<evidence type="ECO:0000256" key="1">
    <source>
        <dbReference type="ARBA" id="ARBA00005417"/>
    </source>
</evidence>
<evidence type="ECO:0000256" key="2">
    <source>
        <dbReference type="ARBA" id="ARBA00022448"/>
    </source>
</evidence>
<dbReference type="Gene3D" id="3.40.50.300">
    <property type="entry name" value="P-loop containing nucleotide triphosphate hydrolases"/>
    <property type="match status" value="1"/>
</dbReference>